<name>A0A854QAC1_CRYNE</name>
<feature type="compositionally biased region" description="Polar residues" evidence="1">
    <location>
        <begin position="421"/>
        <end position="432"/>
    </location>
</feature>
<feature type="region of interest" description="Disordered" evidence="1">
    <location>
        <begin position="1"/>
        <end position="182"/>
    </location>
</feature>
<feature type="compositionally biased region" description="Pro residues" evidence="1">
    <location>
        <begin position="200"/>
        <end position="213"/>
    </location>
</feature>
<evidence type="ECO:0000256" key="1">
    <source>
        <dbReference type="SAM" id="MobiDB-lite"/>
    </source>
</evidence>
<evidence type="ECO:0000313" key="3">
    <source>
        <dbReference type="EMBL" id="OXG19983.1"/>
    </source>
</evidence>
<feature type="compositionally biased region" description="Polar residues" evidence="1">
    <location>
        <begin position="474"/>
        <end position="495"/>
    </location>
</feature>
<dbReference type="AlphaFoldDB" id="A0A854QAC1"/>
<gene>
    <name evidence="3" type="ORF">C361_04044</name>
</gene>
<sequence>MFPTNLRARQKQRQKTAEAARAYQRESPPGPGARDSDATGDYGVQSMSEWGSELISRSPVSQSEKEHQPTATDIATYLMETSQEDEATNNMESDELEPINGQAERSPSDSSSTETVSPGNIQPGGVVDTESNLAIPPSPKHTIHPFDSVSPSISTDDPPSRPHTSQQHHHHHHHHQHSHDPARLREHTLHHLRLRDLPQPATPTSPSLPPSEPGSPMSFASMPSYVASLSSLSRASSAASPVGEDAADANDDVGGDLVLPQLSLPSESLSLHLSLQRWPNRDVEVGDGKSERRGIVTVALVGIKDEIEKVLKEVKENVDMVKLEGGGLGIISDGRVAIRLITSLKIDQVQSKVYQAYQTLNALLSPVPPPSSEIESELRSLIAGYANREDWVHAVVAFGNQESSDKLERMTPVTRIFTNSSTHESIASTPSAVSERASHPSQISDSRLHGPTPRARDDMDGYFASQHFCSPLASSGSAADPASTHSTNSARTPRSPSILREGTAPMSTAARSLSDLLSSPSTLVYQSTASFLAWRYSLNGPSSTATSPISVSASASAYASASSSYCFGGNPMPTVARAQGGGEWEANLSRRVAQRRESEGRSVGLSGLGSGRGKGSTFKARPRRRRRSLEKAEQEKACQSLFPKIPSSTSSYSQGKHRVSSLGIGWLVEKTFGIGVESVKGMQTWWAKKGVWKWGVVAAVVVIGGLSFWAKGRA</sequence>
<feature type="region of interest" description="Disordered" evidence="1">
    <location>
        <begin position="421"/>
        <end position="460"/>
    </location>
</feature>
<organism evidence="3 4">
    <name type="scientific">Cryptococcus neoformans Tu259-1</name>
    <dbReference type="NCBI Taxonomy" id="1230072"/>
    <lineage>
        <taxon>Eukaryota</taxon>
        <taxon>Fungi</taxon>
        <taxon>Dikarya</taxon>
        <taxon>Basidiomycota</taxon>
        <taxon>Agaricomycotina</taxon>
        <taxon>Tremellomycetes</taxon>
        <taxon>Tremellales</taxon>
        <taxon>Cryptococcaceae</taxon>
        <taxon>Cryptococcus</taxon>
        <taxon>Cryptococcus neoformans species complex</taxon>
    </lineage>
</organism>
<evidence type="ECO:0000256" key="2">
    <source>
        <dbReference type="SAM" id="Phobius"/>
    </source>
</evidence>
<keyword evidence="2" id="KW-1133">Transmembrane helix</keyword>
<feature type="compositionally biased region" description="Low complexity" evidence="1">
    <location>
        <begin position="108"/>
        <end position="118"/>
    </location>
</feature>
<dbReference type="EMBL" id="AMKT01000049">
    <property type="protein sequence ID" value="OXG19983.1"/>
    <property type="molecule type" value="Genomic_DNA"/>
</dbReference>
<keyword evidence="2" id="KW-0472">Membrane</keyword>
<evidence type="ECO:0000313" key="4">
    <source>
        <dbReference type="Proteomes" id="UP000199727"/>
    </source>
</evidence>
<feature type="region of interest" description="Disordered" evidence="1">
    <location>
        <begin position="197"/>
        <end position="219"/>
    </location>
</feature>
<dbReference type="OrthoDB" id="2596760at2759"/>
<feature type="region of interest" description="Disordered" evidence="1">
    <location>
        <begin position="474"/>
        <end position="506"/>
    </location>
</feature>
<accession>A0A854QAC1</accession>
<comment type="caution">
    <text evidence="3">The sequence shown here is derived from an EMBL/GenBank/DDBJ whole genome shotgun (WGS) entry which is preliminary data.</text>
</comment>
<feature type="compositionally biased region" description="Acidic residues" evidence="1">
    <location>
        <begin position="82"/>
        <end position="97"/>
    </location>
</feature>
<keyword evidence="2" id="KW-0812">Transmembrane</keyword>
<protein>
    <submittedName>
        <fullName evidence="3">Uncharacterized protein</fullName>
    </submittedName>
</protein>
<feature type="compositionally biased region" description="Basic residues" evidence="1">
    <location>
        <begin position="166"/>
        <end position="177"/>
    </location>
</feature>
<reference evidence="3 4" key="1">
    <citation type="submission" date="2017-06" db="EMBL/GenBank/DDBJ databases">
        <title>Global population genomics of the pathogenic fungus Cryptococcus neoformans var. grubii.</title>
        <authorList>
            <person name="Cuomo C."/>
            <person name="Litvintseva A."/>
            <person name="Chen Y."/>
            <person name="Young S."/>
            <person name="Zeng Q."/>
            <person name="Chapman S."/>
            <person name="Gujja S."/>
            <person name="Saif S."/>
            <person name="Birren B."/>
        </authorList>
    </citation>
    <scope>NUCLEOTIDE SEQUENCE [LARGE SCALE GENOMIC DNA]</scope>
    <source>
        <strain evidence="3 4">Tu259-1</strain>
    </source>
</reference>
<feature type="transmembrane region" description="Helical" evidence="2">
    <location>
        <begin position="691"/>
        <end position="710"/>
    </location>
</feature>
<feature type="region of interest" description="Disordered" evidence="1">
    <location>
        <begin position="589"/>
        <end position="634"/>
    </location>
</feature>
<dbReference type="Proteomes" id="UP000199727">
    <property type="component" value="Unassembled WGS sequence"/>
</dbReference>
<proteinExistence type="predicted"/>